<feature type="chain" id="PRO_5037768829" evidence="2">
    <location>
        <begin position="23"/>
        <end position="220"/>
    </location>
</feature>
<evidence type="ECO:0000259" key="3">
    <source>
        <dbReference type="Pfam" id="PF13505"/>
    </source>
</evidence>
<accession>A0A970B327</accession>
<feature type="domain" description="Outer membrane protein beta-barrel" evidence="3">
    <location>
        <begin position="14"/>
        <end position="218"/>
    </location>
</feature>
<protein>
    <submittedName>
        <fullName evidence="4">Porin family protein</fullName>
    </submittedName>
</protein>
<dbReference type="InterPro" id="IPR027385">
    <property type="entry name" value="Beta-barrel_OMP"/>
</dbReference>
<dbReference type="InterPro" id="IPR011250">
    <property type="entry name" value="OMP/PagP_B-barrel"/>
</dbReference>
<dbReference type="SUPFAM" id="SSF56925">
    <property type="entry name" value="OMPA-like"/>
    <property type="match status" value="1"/>
</dbReference>
<name>A0A970B327_9GAMM</name>
<feature type="signal peptide" evidence="2">
    <location>
        <begin position="1"/>
        <end position="22"/>
    </location>
</feature>
<dbReference type="EMBL" id="JAAVXB010000001">
    <property type="protein sequence ID" value="NKF20782.1"/>
    <property type="molecule type" value="Genomic_DNA"/>
</dbReference>
<keyword evidence="5" id="KW-1185">Reference proteome</keyword>
<evidence type="ECO:0000313" key="5">
    <source>
        <dbReference type="Proteomes" id="UP000653472"/>
    </source>
</evidence>
<dbReference type="AlphaFoldDB" id="A0A970B327"/>
<reference evidence="4" key="1">
    <citation type="submission" date="2020-03" db="EMBL/GenBank/DDBJ databases">
        <title>Solimonas marina sp. nov., isolated from deep seawater of the Pacific Ocean.</title>
        <authorList>
            <person name="Liu X."/>
            <person name="Lai Q."/>
            <person name="Sun F."/>
            <person name="Gai Y."/>
            <person name="Li G."/>
            <person name="Shao Z."/>
        </authorList>
    </citation>
    <scope>NUCLEOTIDE SEQUENCE</scope>
    <source>
        <strain evidence="4">C16B3</strain>
    </source>
</reference>
<organism evidence="4 5">
    <name type="scientific">Solimonas marina</name>
    <dbReference type="NCBI Taxonomy" id="2714601"/>
    <lineage>
        <taxon>Bacteria</taxon>
        <taxon>Pseudomonadati</taxon>
        <taxon>Pseudomonadota</taxon>
        <taxon>Gammaproteobacteria</taxon>
        <taxon>Nevskiales</taxon>
        <taxon>Nevskiaceae</taxon>
        <taxon>Solimonas</taxon>
    </lineage>
</organism>
<dbReference type="RefSeq" id="WP_168146045.1">
    <property type="nucleotide sequence ID" value="NZ_JAAVXB010000001.1"/>
</dbReference>
<evidence type="ECO:0000313" key="4">
    <source>
        <dbReference type="EMBL" id="NKF20782.1"/>
    </source>
</evidence>
<evidence type="ECO:0000256" key="1">
    <source>
        <dbReference type="ARBA" id="ARBA00022729"/>
    </source>
</evidence>
<keyword evidence="1 2" id="KW-0732">Signal</keyword>
<dbReference type="Proteomes" id="UP000653472">
    <property type="component" value="Unassembled WGS sequence"/>
</dbReference>
<dbReference type="Pfam" id="PF13505">
    <property type="entry name" value="OMP_b-brl"/>
    <property type="match status" value="1"/>
</dbReference>
<proteinExistence type="predicted"/>
<sequence>MNRLIVVMTVLGGAIAAAPAMAQQGALQRGGTWDMTVRVNDALGSDDTVDGAKTSTDNSVGLGFGLFYNVDAHWALGATFDWNQVDYDATIDGSRGGAHMSGKTDVGILALDGTYYFNPGPVTPYLRAQIGMAFIDTDIPDGPPQGVCWYDPWWGYVCGSYVPTHSESDVSYGAAMGLRWDVTRTFFVRGEAGQQWIDVGGDVGTYDTTVFRIEAGWHLH</sequence>
<comment type="caution">
    <text evidence="4">The sequence shown here is derived from an EMBL/GenBank/DDBJ whole genome shotgun (WGS) entry which is preliminary data.</text>
</comment>
<dbReference type="Gene3D" id="2.40.160.20">
    <property type="match status" value="1"/>
</dbReference>
<gene>
    <name evidence="4" type="ORF">G7Y82_00540</name>
</gene>
<evidence type="ECO:0000256" key="2">
    <source>
        <dbReference type="SAM" id="SignalP"/>
    </source>
</evidence>